<reference evidence="1 2" key="1">
    <citation type="submission" date="2023-03" db="EMBL/GenBank/DDBJ databases">
        <title>High recombination rates correlate with genetic variation in Cardiocondyla obscurior ants.</title>
        <authorList>
            <person name="Errbii M."/>
        </authorList>
    </citation>
    <scope>NUCLEOTIDE SEQUENCE [LARGE SCALE GENOMIC DNA]</scope>
    <source>
        <strain evidence="1">Alpha-2009</strain>
        <tissue evidence="1">Whole body</tissue>
    </source>
</reference>
<name>A0AAW2EZM2_9HYME</name>
<proteinExistence type="predicted"/>
<dbReference type="AlphaFoldDB" id="A0AAW2EZM2"/>
<accession>A0AAW2EZM2</accession>
<comment type="caution">
    <text evidence="1">The sequence shown here is derived from an EMBL/GenBank/DDBJ whole genome shotgun (WGS) entry which is preliminary data.</text>
</comment>
<evidence type="ECO:0000313" key="1">
    <source>
        <dbReference type="EMBL" id="KAL0107894.1"/>
    </source>
</evidence>
<dbReference type="Proteomes" id="UP001430953">
    <property type="component" value="Unassembled WGS sequence"/>
</dbReference>
<dbReference type="EMBL" id="JADYXP020000016">
    <property type="protein sequence ID" value="KAL0107894.1"/>
    <property type="molecule type" value="Genomic_DNA"/>
</dbReference>
<organism evidence="1 2">
    <name type="scientific">Cardiocondyla obscurior</name>
    <dbReference type="NCBI Taxonomy" id="286306"/>
    <lineage>
        <taxon>Eukaryota</taxon>
        <taxon>Metazoa</taxon>
        <taxon>Ecdysozoa</taxon>
        <taxon>Arthropoda</taxon>
        <taxon>Hexapoda</taxon>
        <taxon>Insecta</taxon>
        <taxon>Pterygota</taxon>
        <taxon>Neoptera</taxon>
        <taxon>Endopterygota</taxon>
        <taxon>Hymenoptera</taxon>
        <taxon>Apocrita</taxon>
        <taxon>Aculeata</taxon>
        <taxon>Formicoidea</taxon>
        <taxon>Formicidae</taxon>
        <taxon>Myrmicinae</taxon>
        <taxon>Cardiocondyla</taxon>
    </lineage>
</organism>
<gene>
    <name evidence="1" type="ORF">PUN28_014871</name>
</gene>
<protein>
    <submittedName>
        <fullName evidence="1">Uncharacterized protein</fullName>
    </submittedName>
</protein>
<evidence type="ECO:0000313" key="2">
    <source>
        <dbReference type="Proteomes" id="UP001430953"/>
    </source>
</evidence>
<sequence length="151" mass="17451">MSARKKESINHLVLPSFKYYVTEWITQRHKVHLERYTGQIGGTGLTEQDQQVVHVARSTYAHAYTCAFGSLDSLGGSIRERIRSAHFLITCSESANSQTYQKLRRANDRRHRELVDGTHIGVSPREPRNEEITLQRCNWRESANRCILPNR</sequence>
<keyword evidence="2" id="KW-1185">Reference proteome</keyword>